<dbReference type="AlphaFoldDB" id="A0A183NJP1"/>
<gene>
    <name evidence="1" type="ORF">SMTD_LOCUS2327</name>
</gene>
<evidence type="ECO:0000313" key="1">
    <source>
        <dbReference type="EMBL" id="VDO86053.1"/>
    </source>
</evidence>
<dbReference type="EMBL" id="UZAL01003116">
    <property type="protein sequence ID" value="VDO86053.1"/>
    <property type="molecule type" value="Genomic_DNA"/>
</dbReference>
<name>A0A183NJP1_9TREM</name>
<keyword evidence="2" id="KW-1185">Reference proteome</keyword>
<reference evidence="1 2" key="1">
    <citation type="submission" date="2018-11" db="EMBL/GenBank/DDBJ databases">
        <authorList>
            <consortium name="Pathogen Informatics"/>
        </authorList>
    </citation>
    <scope>NUCLEOTIDE SEQUENCE [LARGE SCALE GENOMIC DNA]</scope>
    <source>
        <strain>Denwood</strain>
        <strain evidence="2">Zambia</strain>
    </source>
</reference>
<sequence>MWLPTPRYLLVKQDREYYPLKQNHKKQYNLLIGPKDFRSNHSLV</sequence>
<accession>A0A183NJP1</accession>
<evidence type="ECO:0000313" key="2">
    <source>
        <dbReference type="Proteomes" id="UP000269396"/>
    </source>
</evidence>
<organism evidence="1 2">
    <name type="scientific">Schistosoma mattheei</name>
    <dbReference type="NCBI Taxonomy" id="31246"/>
    <lineage>
        <taxon>Eukaryota</taxon>
        <taxon>Metazoa</taxon>
        <taxon>Spiralia</taxon>
        <taxon>Lophotrochozoa</taxon>
        <taxon>Platyhelminthes</taxon>
        <taxon>Trematoda</taxon>
        <taxon>Digenea</taxon>
        <taxon>Strigeidida</taxon>
        <taxon>Schistosomatoidea</taxon>
        <taxon>Schistosomatidae</taxon>
        <taxon>Schistosoma</taxon>
    </lineage>
</organism>
<dbReference type="Proteomes" id="UP000269396">
    <property type="component" value="Unassembled WGS sequence"/>
</dbReference>
<proteinExistence type="predicted"/>
<protein>
    <submittedName>
        <fullName evidence="1">Uncharacterized protein</fullName>
    </submittedName>
</protein>